<dbReference type="AlphaFoldDB" id="A0AAD5U6R0"/>
<dbReference type="Pfam" id="PF00233">
    <property type="entry name" value="PDEase_I"/>
    <property type="match status" value="1"/>
</dbReference>
<accession>A0AAD5U6R0</accession>
<dbReference type="PROSITE" id="PS51845">
    <property type="entry name" value="PDEASE_I_2"/>
    <property type="match status" value="1"/>
</dbReference>
<feature type="coiled-coil region" evidence="3">
    <location>
        <begin position="85"/>
        <end position="139"/>
    </location>
</feature>
<gene>
    <name evidence="5" type="primary">PDE9A_3</name>
    <name evidence="5" type="ORF">HK099_007390</name>
</gene>
<protein>
    <submittedName>
        <fullName evidence="5">High affinity cAMP-specific and IBMX-insensitive 3',5'-cyclic phosphodiesterase 9A</fullName>
    </submittedName>
</protein>
<keyword evidence="6" id="KW-1185">Reference proteome</keyword>
<dbReference type="Proteomes" id="UP001211065">
    <property type="component" value="Unassembled WGS sequence"/>
</dbReference>
<name>A0AAD5U6R0_9FUNG</name>
<evidence type="ECO:0000313" key="6">
    <source>
        <dbReference type="Proteomes" id="UP001211065"/>
    </source>
</evidence>
<keyword evidence="3" id="KW-0175">Coiled coil</keyword>
<organism evidence="5 6">
    <name type="scientific">Clydaea vesicula</name>
    <dbReference type="NCBI Taxonomy" id="447962"/>
    <lineage>
        <taxon>Eukaryota</taxon>
        <taxon>Fungi</taxon>
        <taxon>Fungi incertae sedis</taxon>
        <taxon>Chytridiomycota</taxon>
        <taxon>Chytridiomycota incertae sedis</taxon>
        <taxon>Chytridiomycetes</taxon>
        <taxon>Lobulomycetales</taxon>
        <taxon>Lobulomycetaceae</taxon>
        <taxon>Clydaea</taxon>
    </lineage>
</organism>
<sequence length="435" mass="50328">MSKVIYIKVENNEELQSVLIPTGAREDEIKESFLALADLNNFNSKNVVLRLFQKEGGLIAIGPNLPQNTQQSSYNLEVEKMVDVNRLIEDENFNYDEEAEAVEKQLEVVMKKPVNFADVKEIRDSVINLKNQILELENAGILNSKFLPHNTFASKEKKNLVKKHFSTEVKYIFTEETKENLKRPQFDNWQWEENEIMSLLEFIFTDLGLMEDFNIDRKVLKRFLCAVKDNYHENMYGIINVTGLVHRLKPIDKLILTVSCIGHAMLFTILKLNETNILKNVPDSVYRDVRKGIIKCILSTDMVKHGEIMGQFKKIVDNFNYDDVEHKTMLLQMITKCADISNEEPWVDCLLEEFFTQSDREKAEGLPSAPFMDREKVTKSSAQIGFIGFVMIPLFEMVGKLLPLLDDNVILPIRRSLAYYKEMQEKMSNMNSTTK</sequence>
<dbReference type="InterPro" id="IPR036971">
    <property type="entry name" value="PDEase_catalytic_dom_sf"/>
</dbReference>
<dbReference type="SUPFAM" id="SSF109604">
    <property type="entry name" value="HD-domain/PDEase-like"/>
    <property type="match status" value="1"/>
</dbReference>
<evidence type="ECO:0000256" key="3">
    <source>
        <dbReference type="SAM" id="Coils"/>
    </source>
</evidence>
<keyword evidence="1" id="KW-0479">Metal-binding</keyword>
<dbReference type="EMBL" id="JADGJW010000071">
    <property type="protein sequence ID" value="KAJ3225103.1"/>
    <property type="molecule type" value="Genomic_DNA"/>
</dbReference>
<evidence type="ECO:0000256" key="2">
    <source>
        <dbReference type="ARBA" id="ARBA00022801"/>
    </source>
</evidence>
<feature type="domain" description="PDEase" evidence="4">
    <location>
        <begin position="267"/>
        <end position="427"/>
    </location>
</feature>
<evidence type="ECO:0000259" key="4">
    <source>
        <dbReference type="PROSITE" id="PS51845"/>
    </source>
</evidence>
<dbReference type="GO" id="GO:0046872">
    <property type="term" value="F:metal ion binding"/>
    <property type="evidence" value="ECO:0007669"/>
    <property type="project" value="UniProtKB-KW"/>
</dbReference>
<proteinExistence type="predicted"/>
<evidence type="ECO:0000256" key="1">
    <source>
        <dbReference type="ARBA" id="ARBA00022723"/>
    </source>
</evidence>
<comment type="caution">
    <text evidence="5">The sequence shown here is derived from an EMBL/GenBank/DDBJ whole genome shotgun (WGS) entry which is preliminary data.</text>
</comment>
<dbReference type="GO" id="GO:0004114">
    <property type="term" value="F:3',5'-cyclic-nucleotide phosphodiesterase activity"/>
    <property type="evidence" value="ECO:0007669"/>
    <property type="project" value="InterPro"/>
</dbReference>
<keyword evidence="2" id="KW-0378">Hydrolase</keyword>
<dbReference type="PANTHER" id="PTHR11347">
    <property type="entry name" value="CYCLIC NUCLEOTIDE PHOSPHODIESTERASE"/>
    <property type="match status" value="1"/>
</dbReference>
<evidence type="ECO:0000313" key="5">
    <source>
        <dbReference type="EMBL" id="KAJ3225103.1"/>
    </source>
</evidence>
<dbReference type="Gene3D" id="1.10.1300.10">
    <property type="entry name" value="3'5'-cyclic nucleotide phosphodiesterase, catalytic domain"/>
    <property type="match status" value="2"/>
</dbReference>
<dbReference type="GO" id="GO:0007165">
    <property type="term" value="P:signal transduction"/>
    <property type="evidence" value="ECO:0007669"/>
    <property type="project" value="InterPro"/>
</dbReference>
<dbReference type="InterPro" id="IPR002073">
    <property type="entry name" value="PDEase_catalytic_dom"/>
</dbReference>
<reference evidence="5" key="1">
    <citation type="submission" date="2020-05" db="EMBL/GenBank/DDBJ databases">
        <title>Phylogenomic resolution of chytrid fungi.</title>
        <authorList>
            <person name="Stajich J.E."/>
            <person name="Amses K."/>
            <person name="Simmons R."/>
            <person name="Seto K."/>
            <person name="Myers J."/>
            <person name="Bonds A."/>
            <person name="Quandt C.A."/>
            <person name="Barry K."/>
            <person name="Liu P."/>
            <person name="Grigoriev I."/>
            <person name="Longcore J.E."/>
            <person name="James T.Y."/>
        </authorList>
    </citation>
    <scope>NUCLEOTIDE SEQUENCE</scope>
    <source>
        <strain evidence="5">JEL0476</strain>
    </source>
</reference>